<dbReference type="PANTHER" id="PTHR48075:SF7">
    <property type="entry name" value="3-HYDROXYACYL-COA DEHYDROGENASE-RELATED"/>
    <property type="match status" value="1"/>
</dbReference>
<feature type="domain" description="3-hydroxyacyl-CoA dehydrogenase NAD binding" evidence="1">
    <location>
        <begin position="7"/>
        <end position="120"/>
    </location>
</feature>
<name>A0A382RFD7_9ZZZZ</name>
<organism evidence="2">
    <name type="scientific">marine metagenome</name>
    <dbReference type="NCBI Taxonomy" id="408172"/>
    <lineage>
        <taxon>unclassified sequences</taxon>
        <taxon>metagenomes</taxon>
        <taxon>ecological metagenomes</taxon>
    </lineage>
</organism>
<dbReference type="InterPro" id="IPR006176">
    <property type="entry name" value="3-OHacyl-CoA_DH_NAD-bd"/>
</dbReference>
<dbReference type="PANTHER" id="PTHR48075">
    <property type="entry name" value="3-HYDROXYACYL-COA DEHYDROGENASE FAMILY PROTEIN"/>
    <property type="match status" value="1"/>
</dbReference>
<proteinExistence type="predicted"/>
<dbReference type="EMBL" id="UINC01120903">
    <property type="protein sequence ID" value="SVC95688.1"/>
    <property type="molecule type" value="Genomic_DNA"/>
</dbReference>
<dbReference type="InterPro" id="IPR036291">
    <property type="entry name" value="NAD(P)-bd_dom_sf"/>
</dbReference>
<accession>A0A382RFD7</accession>
<protein>
    <recommendedName>
        <fullName evidence="1">3-hydroxyacyl-CoA dehydrogenase NAD binding domain-containing protein</fullName>
    </recommendedName>
</protein>
<dbReference type="Pfam" id="PF02737">
    <property type="entry name" value="3HCDH_N"/>
    <property type="match status" value="1"/>
</dbReference>
<reference evidence="2" key="1">
    <citation type="submission" date="2018-05" db="EMBL/GenBank/DDBJ databases">
        <authorList>
            <person name="Lanie J.A."/>
            <person name="Ng W.-L."/>
            <person name="Kazmierczak K.M."/>
            <person name="Andrzejewski T.M."/>
            <person name="Davidsen T.M."/>
            <person name="Wayne K.J."/>
            <person name="Tettelin H."/>
            <person name="Glass J.I."/>
            <person name="Rusch D."/>
            <person name="Podicherti R."/>
            <person name="Tsui H.-C.T."/>
            <person name="Winkler M.E."/>
        </authorList>
    </citation>
    <scope>NUCLEOTIDE SEQUENCE</scope>
</reference>
<feature type="non-terminal residue" evidence="2">
    <location>
        <position position="121"/>
    </location>
</feature>
<sequence>MKKEINKAAVLGAGTMGAQIAGHFSNAGIPSLLFDINPELAQKGVDGLTKLKPAPLYKPKNSESVTPCTYDNDLEKLKDVDLVIEAVAENLEIKHTVYKNVVPHLNDSVIMTSNTSGIPLA</sequence>
<dbReference type="GO" id="GO:0070403">
    <property type="term" value="F:NAD+ binding"/>
    <property type="evidence" value="ECO:0007669"/>
    <property type="project" value="InterPro"/>
</dbReference>
<dbReference type="GO" id="GO:0016491">
    <property type="term" value="F:oxidoreductase activity"/>
    <property type="evidence" value="ECO:0007669"/>
    <property type="project" value="TreeGrafter"/>
</dbReference>
<evidence type="ECO:0000259" key="1">
    <source>
        <dbReference type="Pfam" id="PF02737"/>
    </source>
</evidence>
<dbReference type="SUPFAM" id="SSF51735">
    <property type="entry name" value="NAD(P)-binding Rossmann-fold domains"/>
    <property type="match status" value="1"/>
</dbReference>
<dbReference type="Gene3D" id="3.40.50.720">
    <property type="entry name" value="NAD(P)-binding Rossmann-like Domain"/>
    <property type="match status" value="1"/>
</dbReference>
<evidence type="ECO:0000313" key="2">
    <source>
        <dbReference type="EMBL" id="SVC95688.1"/>
    </source>
</evidence>
<dbReference type="GO" id="GO:0006631">
    <property type="term" value="P:fatty acid metabolic process"/>
    <property type="evidence" value="ECO:0007669"/>
    <property type="project" value="InterPro"/>
</dbReference>
<dbReference type="AlphaFoldDB" id="A0A382RFD7"/>
<gene>
    <name evidence="2" type="ORF">METZ01_LOCUS348542</name>
</gene>